<feature type="domain" description="VOC" evidence="1">
    <location>
        <begin position="10"/>
        <end position="124"/>
    </location>
</feature>
<evidence type="ECO:0000313" key="3">
    <source>
        <dbReference type="Proteomes" id="UP000825367"/>
    </source>
</evidence>
<dbReference type="InterPro" id="IPR029068">
    <property type="entry name" value="Glyas_Bleomycin-R_OHBP_Dase"/>
</dbReference>
<feature type="domain" description="VOC" evidence="1">
    <location>
        <begin position="138"/>
        <end position="260"/>
    </location>
</feature>
<dbReference type="PANTHER" id="PTHR33993">
    <property type="entry name" value="GLYOXALASE-RELATED"/>
    <property type="match status" value="1"/>
</dbReference>
<dbReference type="InterPro" id="IPR037523">
    <property type="entry name" value="VOC_core"/>
</dbReference>
<gene>
    <name evidence="2" type="ORF">K0O64_11125</name>
</gene>
<dbReference type="RefSeq" id="WP_071945862.1">
    <property type="nucleotide sequence ID" value="NZ_BAAAVX010000037.1"/>
</dbReference>
<dbReference type="SUPFAM" id="SSF54593">
    <property type="entry name" value="Glyoxalase/Bleomycin resistance protein/Dihydroxybiphenyl dioxygenase"/>
    <property type="match status" value="2"/>
</dbReference>
<dbReference type="CDD" id="cd07247">
    <property type="entry name" value="SgaA_N_like"/>
    <property type="match status" value="2"/>
</dbReference>
<reference evidence="2 3" key="1">
    <citation type="submission" date="2021-07" db="EMBL/GenBank/DDBJ databases">
        <title>Whole genome sequencing of non-tuberculosis mycobacteria type-strains.</title>
        <authorList>
            <person name="Igarashi Y."/>
            <person name="Osugi A."/>
            <person name="Mitarai S."/>
        </authorList>
    </citation>
    <scope>NUCLEOTIDE SEQUENCE [LARGE SCALE GENOMIC DNA]</scope>
    <source>
        <strain evidence="2 3">JCM 16370</strain>
    </source>
</reference>
<name>A0ABX8VTS8_9MYCO</name>
<sequence length="267" mass="28329">MSDYAAPVGAPIWFDLMSSDPARAAEFYEQIFGWNLEGPANPEFGGYQNFTRNGKRVAGMVPPMGEGPANIWSVYLNTADAHATVAAAEAAGATVMVPPMAVGDLGSMMVVTDPAGAVIGFWQPGTHSGFTEWGEHGTPYWFECQSKDYDASLAFYRTVLGARIEEIGTGGAPDAVGPERYGQVFVGESAYSGIMDAAKLFPAEVPSFWQVYITVDDVAATVKQAEALGAQILMPGEDTPWGTLAVLRDPLGALICLGHPPEGMSRP</sequence>
<dbReference type="InterPro" id="IPR052164">
    <property type="entry name" value="Anthracycline_SecMetBiosynth"/>
</dbReference>
<dbReference type="Pfam" id="PF00903">
    <property type="entry name" value="Glyoxalase"/>
    <property type="match status" value="2"/>
</dbReference>
<dbReference type="Proteomes" id="UP000825367">
    <property type="component" value="Chromosome"/>
</dbReference>
<keyword evidence="3" id="KW-1185">Reference proteome</keyword>
<dbReference type="InterPro" id="IPR004360">
    <property type="entry name" value="Glyas_Fos-R_dOase_dom"/>
</dbReference>
<accession>A0ABX8VTS8</accession>
<dbReference type="EMBL" id="CP080333">
    <property type="protein sequence ID" value="QYL18994.1"/>
    <property type="molecule type" value="Genomic_DNA"/>
</dbReference>
<organism evidence="2 3">
    <name type="scientific">Mycolicibacterium pallens</name>
    <dbReference type="NCBI Taxonomy" id="370524"/>
    <lineage>
        <taxon>Bacteria</taxon>
        <taxon>Bacillati</taxon>
        <taxon>Actinomycetota</taxon>
        <taxon>Actinomycetes</taxon>
        <taxon>Mycobacteriales</taxon>
        <taxon>Mycobacteriaceae</taxon>
        <taxon>Mycolicibacterium</taxon>
    </lineage>
</organism>
<dbReference type="PROSITE" id="PS51819">
    <property type="entry name" value="VOC"/>
    <property type="match status" value="2"/>
</dbReference>
<protein>
    <submittedName>
        <fullName evidence="2">VOC family protein</fullName>
    </submittedName>
</protein>
<dbReference type="PANTHER" id="PTHR33993:SF14">
    <property type="entry name" value="GB|AAF24581.1"/>
    <property type="match status" value="1"/>
</dbReference>
<evidence type="ECO:0000313" key="2">
    <source>
        <dbReference type="EMBL" id="QYL18994.1"/>
    </source>
</evidence>
<dbReference type="Gene3D" id="3.10.180.10">
    <property type="entry name" value="2,3-Dihydroxybiphenyl 1,2-Dioxygenase, domain 1"/>
    <property type="match status" value="2"/>
</dbReference>
<evidence type="ECO:0000259" key="1">
    <source>
        <dbReference type="PROSITE" id="PS51819"/>
    </source>
</evidence>
<proteinExistence type="predicted"/>